<comment type="caution">
    <text evidence="6">The sequence shown here is derived from an EMBL/GenBank/DDBJ whole genome shotgun (WGS) entry which is preliminary data.</text>
</comment>
<reference evidence="6 7" key="1">
    <citation type="submission" date="2019-09" db="EMBL/GenBank/DDBJ databases">
        <title>Whole genome shotgun sequencing (WGS) of Ellagibacter isourolithinifaciens DSM 104140(T) and Adlercreutzia muris DSM 29508(T).</title>
        <authorList>
            <person name="Stoll D.A."/>
            <person name="Danylec N."/>
            <person name="Huch M."/>
        </authorList>
    </citation>
    <scope>NUCLEOTIDE SEQUENCE [LARGE SCALE GENOMIC DNA]</scope>
    <source>
        <strain evidence="6 7">DSM 104140</strain>
    </source>
</reference>
<evidence type="ECO:0000259" key="5">
    <source>
        <dbReference type="Pfam" id="PF02631"/>
    </source>
</evidence>
<dbReference type="InterPro" id="IPR053924">
    <property type="entry name" value="RecX_HTH_2nd"/>
</dbReference>
<evidence type="ECO:0000313" key="7">
    <source>
        <dbReference type="Proteomes" id="UP000468668"/>
    </source>
</evidence>
<evidence type="ECO:0000313" key="6">
    <source>
        <dbReference type="EMBL" id="KAB1642953.1"/>
    </source>
</evidence>
<dbReference type="GO" id="GO:0005737">
    <property type="term" value="C:cytoplasm"/>
    <property type="evidence" value="ECO:0007669"/>
    <property type="project" value="UniProtKB-SubCell"/>
</dbReference>
<dbReference type="InterPro" id="IPR036388">
    <property type="entry name" value="WH-like_DNA-bd_sf"/>
</dbReference>
<organism evidence="6 7">
    <name type="scientific">Ellagibacter isourolithinifaciens</name>
    <dbReference type="NCBI Taxonomy" id="2137581"/>
    <lineage>
        <taxon>Bacteria</taxon>
        <taxon>Bacillati</taxon>
        <taxon>Actinomycetota</taxon>
        <taxon>Coriobacteriia</taxon>
        <taxon>Eggerthellales</taxon>
        <taxon>Eggerthellaceae</taxon>
        <taxon>Ellagibacter</taxon>
    </lineage>
</organism>
<keyword evidence="7" id="KW-1185">Reference proteome</keyword>
<dbReference type="GeneID" id="98656938"/>
<dbReference type="Pfam" id="PF02631">
    <property type="entry name" value="RecX_HTH2"/>
    <property type="match status" value="1"/>
</dbReference>
<dbReference type="Gene3D" id="1.10.10.10">
    <property type="entry name" value="Winged helix-like DNA-binding domain superfamily/Winged helix DNA-binding domain"/>
    <property type="match status" value="2"/>
</dbReference>
<evidence type="ECO:0000256" key="1">
    <source>
        <dbReference type="ARBA" id="ARBA00004496"/>
    </source>
</evidence>
<sequence>MATLVDIEQLKRNIREIESSSVYEETSLAEEEAKAFKKILKLASIREQASKKLHERLIKDGFSEQAVSNALGRAIEAHIVDDERYAEAFMRTQLAQGKGRRGVERALEQLNIDSPSEEAWQLAYEQFGDDELERAMALLHRKPPRSKNLREGAYRKLVQKGYSADVAASAARRWSESLAAPECEYFAD</sequence>
<protein>
    <recommendedName>
        <fullName evidence="3">Regulatory protein RecX</fullName>
    </recommendedName>
</protein>
<comment type="similarity">
    <text evidence="2">Belongs to the RecX family.</text>
</comment>
<dbReference type="EMBL" id="WAJR01000001">
    <property type="protein sequence ID" value="KAB1642953.1"/>
    <property type="molecule type" value="Genomic_DNA"/>
</dbReference>
<name>A0A6N6NRK1_9ACTN</name>
<evidence type="ECO:0000256" key="4">
    <source>
        <dbReference type="ARBA" id="ARBA00022490"/>
    </source>
</evidence>
<proteinExistence type="inferred from homology"/>
<dbReference type="RefSeq" id="WP_158048539.1">
    <property type="nucleotide sequence ID" value="NZ_WAJR01000001.1"/>
</dbReference>
<gene>
    <name evidence="6" type="ORF">F8C90_00790</name>
</gene>
<keyword evidence="4" id="KW-0963">Cytoplasm</keyword>
<dbReference type="OrthoDB" id="3192133at2"/>
<evidence type="ECO:0000256" key="3">
    <source>
        <dbReference type="ARBA" id="ARBA00018111"/>
    </source>
</evidence>
<feature type="domain" description="RecX second three-helical" evidence="5">
    <location>
        <begin position="81"/>
        <end position="114"/>
    </location>
</feature>
<evidence type="ECO:0000256" key="2">
    <source>
        <dbReference type="ARBA" id="ARBA00009695"/>
    </source>
</evidence>
<comment type="subcellular location">
    <subcellularLocation>
        <location evidence="1">Cytoplasm</location>
    </subcellularLocation>
</comment>
<dbReference type="Proteomes" id="UP000468668">
    <property type="component" value="Unassembled WGS sequence"/>
</dbReference>
<dbReference type="AlphaFoldDB" id="A0A6N6NRK1"/>
<accession>A0A6N6NRK1</accession>